<dbReference type="PANTHER" id="PTHR43180:SF55">
    <property type="entry name" value="ALCOHOL DEHYDROGENASE-LIKE PROTEIN"/>
    <property type="match status" value="1"/>
</dbReference>
<dbReference type="OrthoDB" id="294295at2759"/>
<dbReference type="OMA" id="GGMSVRC"/>
<dbReference type="Gene3D" id="3.40.50.720">
    <property type="entry name" value="NAD(P)-binding Rossmann-like Domain"/>
    <property type="match status" value="1"/>
</dbReference>
<name>A0A1U7ZD61_NELNU</name>
<dbReference type="KEGG" id="nnu:104591841"/>
<dbReference type="FunFam" id="3.40.50.720:FF:000084">
    <property type="entry name" value="Short-chain dehydrogenase reductase"/>
    <property type="match status" value="1"/>
</dbReference>
<dbReference type="STRING" id="4432.A0A1U7ZD61"/>
<dbReference type="eggNOG" id="KOG0725">
    <property type="taxonomic scope" value="Eukaryota"/>
</dbReference>
<dbReference type="RefSeq" id="XP_010249204.1">
    <property type="nucleotide sequence ID" value="XM_010250902.2"/>
</dbReference>
<reference evidence="4" key="1">
    <citation type="submission" date="2025-08" db="UniProtKB">
        <authorList>
            <consortium name="RefSeq"/>
        </authorList>
    </citation>
    <scope>IDENTIFICATION</scope>
</reference>
<evidence type="ECO:0000256" key="1">
    <source>
        <dbReference type="ARBA" id="ARBA00006484"/>
    </source>
</evidence>
<sequence length="305" mass="32175">MLRSVTRGHFLGHLKGSAAHSFHNRLGFASSNAPTGRLRLEGKVALITGGASGLGKATAQEFIQEGAKVIIADINAEVGPQLATDLGPQAHFVHCDVVNESQVAEAVDFAVAHYGKLDIMYNNAGIPGALTPPGIANLNLEEFDRVMRVNVRGTVAGIKHAARVMVPLKRGSILCTSSISGLLGGLGPHPYTASKFAIAGIVKSAASELCKHGVRINCVSPFVVPTPLVVDRLVASYPGIGDEWIRKMIDGLGELHGARCEEIDVARAAVHLASDDAKYVTGHNLVVDGGFTCFKHLGFPRPDQI</sequence>
<evidence type="ECO:0000313" key="3">
    <source>
        <dbReference type="Proteomes" id="UP000189703"/>
    </source>
</evidence>
<dbReference type="Proteomes" id="UP000189703">
    <property type="component" value="Unplaced"/>
</dbReference>
<keyword evidence="2" id="KW-0560">Oxidoreductase</keyword>
<dbReference type="FunCoup" id="A0A1U7ZD61">
    <property type="interactions" value="496"/>
</dbReference>
<dbReference type="PANTHER" id="PTHR43180">
    <property type="entry name" value="3-OXOACYL-(ACYL-CARRIER-PROTEIN) REDUCTASE (AFU_ORTHOLOGUE AFUA_6G11210)"/>
    <property type="match status" value="1"/>
</dbReference>
<organism evidence="3 4">
    <name type="scientific">Nelumbo nucifera</name>
    <name type="common">Sacred lotus</name>
    <dbReference type="NCBI Taxonomy" id="4432"/>
    <lineage>
        <taxon>Eukaryota</taxon>
        <taxon>Viridiplantae</taxon>
        <taxon>Streptophyta</taxon>
        <taxon>Embryophyta</taxon>
        <taxon>Tracheophyta</taxon>
        <taxon>Spermatophyta</taxon>
        <taxon>Magnoliopsida</taxon>
        <taxon>Proteales</taxon>
        <taxon>Nelumbonaceae</taxon>
        <taxon>Nelumbo</taxon>
    </lineage>
</organism>
<gene>
    <name evidence="4" type="primary">LOC104591841</name>
</gene>
<dbReference type="InterPro" id="IPR002347">
    <property type="entry name" value="SDR_fam"/>
</dbReference>
<dbReference type="PRINTS" id="PR00080">
    <property type="entry name" value="SDRFAMILY"/>
</dbReference>
<dbReference type="GeneID" id="104591841"/>
<dbReference type="InterPro" id="IPR036291">
    <property type="entry name" value="NAD(P)-bd_dom_sf"/>
</dbReference>
<comment type="similarity">
    <text evidence="1">Belongs to the short-chain dehydrogenases/reductases (SDR) family.</text>
</comment>
<evidence type="ECO:0000256" key="2">
    <source>
        <dbReference type="ARBA" id="ARBA00023002"/>
    </source>
</evidence>
<protein>
    <submittedName>
        <fullName evidence="4">Momilactone A synthase-like isoform X1</fullName>
    </submittedName>
</protein>
<keyword evidence="3" id="KW-1185">Reference proteome</keyword>
<dbReference type="AlphaFoldDB" id="A0A1U7ZD61"/>
<accession>A0A1U7ZD61</accession>
<proteinExistence type="inferred from homology"/>
<dbReference type="GO" id="GO:0016491">
    <property type="term" value="F:oxidoreductase activity"/>
    <property type="evidence" value="ECO:0007669"/>
    <property type="project" value="UniProtKB-KW"/>
</dbReference>
<dbReference type="SUPFAM" id="SSF51735">
    <property type="entry name" value="NAD(P)-binding Rossmann-fold domains"/>
    <property type="match status" value="1"/>
</dbReference>
<dbReference type="PRINTS" id="PR00081">
    <property type="entry name" value="GDHRDH"/>
</dbReference>
<evidence type="ECO:0000313" key="4">
    <source>
        <dbReference type="RefSeq" id="XP_010249204.1"/>
    </source>
</evidence>
<dbReference type="Pfam" id="PF13561">
    <property type="entry name" value="adh_short_C2"/>
    <property type="match status" value="1"/>
</dbReference>